<evidence type="ECO:0000256" key="1">
    <source>
        <dbReference type="SAM" id="MobiDB-lite"/>
    </source>
</evidence>
<reference evidence="2" key="1">
    <citation type="submission" date="2019-04" db="EMBL/GenBank/DDBJ databases">
        <title>Genome assembly of Zosterops borbonicus 15179.</title>
        <authorList>
            <person name="Leroy T."/>
            <person name="Anselmetti Y."/>
            <person name="Tilak M.-K."/>
            <person name="Nabholz B."/>
        </authorList>
    </citation>
    <scope>NUCLEOTIDE SEQUENCE</scope>
    <source>
        <strain evidence="2">HGM_15179</strain>
        <tissue evidence="2">Muscle</tissue>
    </source>
</reference>
<feature type="region of interest" description="Disordered" evidence="1">
    <location>
        <begin position="112"/>
        <end position="141"/>
    </location>
</feature>
<accession>A0A8K1FZA2</accession>
<name>A0A8K1FZA2_9PASS</name>
<dbReference type="AlphaFoldDB" id="A0A8K1FZA2"/>
<keyword evidence="3" id="KW-1185">Reference proteome</keyword>
<evidence type="ECO:0000313" key="3">
    <source>
        <dbReference type="Proteomes" id="UP000796761"/>
    </source>
</evidence>
<protein>
    <submittedName>
        <fullName evidence="2">Uncharacterized protein</fullName>
    </submittedName>
</protein>
<dbReference type="Proteomes" id="UP000796761">
    <property type="component" value="Unassembled WGS sequence"/>
</dbReference>
<evidence type="ECO:0000313" key="2">
    <source>
        <dbReference type="EMBL" id="TRZ08797.1"/>
    </source>
</evidence>
<dbReference type="EMBL" id="SWJQ01001243">
    <property type="protein sequence ID" value="TRZ08797.1"/>
    <property type="molecule type" value="Genomic_DNA"/>
</dbReference>
<comment type="caution">
    <text evidence="2">The sequence shown here is derived from an EMBL/GenBank/DDBJ whole genome shotgun (WGS) entry which is preliminary data.</text>
</comment>
<feature type="compositionally biased region" description="Basic and acidic residues" evidence="1">
    <location>
        <begin position="123"/>
        <end position="141"/>
    </location>
</feature>
<organism evidence="2 3">
    <name type="scientific">Zosterops borbonicus</name>
    <dbReference type="NCBI Taxonomy" id="364589"/>
    <lineage>
        <taxon>Eukaryota</taxon>
        <taxon>Metazoa</taxon>
        <taxon>Chordata</taxon>
        <taxon>Craniata</taxon>
        <taxon>Vertebrata</taxon>
        <taxon>Euteleostomi</taxon>
        <taxon>Archelosauria</taxon>
        <taxon>Archosauria</taxon>
        <taxon>Dinosauria</taxon>
        <taxon>Saurischia</taxon>
        <taxon>Theropoda</taxon>
        <taxon>Coelurosauria</taxon>
        <taxon>Aves</taxon>
        <taxon>Neognathae</taxon>
        <taxon>Neoaves</taxon>
        <taxon>Telluraves</taxon>
        <taxon>Australaves</taxon>
        <taxon>Passeriformes</taxon>
        <taxon>Sylvioidea</taxon>
        <taxon>Zosteropidae</taxon>
        <taxon>Zosterops</taxon>
    </lineage>
</organism>
<gene>
    <name evidence="2" type="ORF">HGM15179_018307</name>
</gene>
<proteinExistence type="predicted"/>
<sequence length="141" mass="16144">MRMNGSRYTSHELLMLQPANSTAALLPGETSRMDKIRAMDSINSADILEAQPFTMGSVLRPVLFNIFVDDLYEGIKWKSHFHFTLPVADSLITANLEYQQWVITRGLNQPRETPSNILYPGPRDMREQMGDRREHKEHNGA</sequence>